<comment type="caution">
    <text evidence="6">The sequence shown here is derived from an EMBL/GenBank/DDBJ whole genome shotgun (WGS) entry which is preliminary data.</text>
</comment>
<evidence type="ECO:0000313" key="7">
    <source>
        <dbReference type="Proteomes" id="UP000716291"/>
    </source>
</evidence>
<proteinExistence type="predicted"/>
<evidence type="ECO:0000256" key="3">
    <source>
        <dbReference type="ARBA" id="ARBA00022833"/>
    </source>
</evidence>
<evidence type="ECO:0000313" key="6">
    <source>
        <dbReference type="EMBL" id="KAG1305998.1"/>
    </source>
</evidence>
<sequence>MNQFDELPATFILLRNSKAIQDELYQKARYWLTSIVKDDVFFAPSSEMCMDTITQMPTPSLSPVTSPSDFLYEREPLFDGIENYLQQDSDLLSSTLSNTTTTTALFGDDELEQVEFQSSRNSNKRLSQNAAINLKSKRFKSDHDKVTLFEQLTQVGIDWCRYCGTTEGVNWRPGPWGKRTLCNKHGCDYKGYGLASRLPRLDLSAFLKESLQDRKRPIVQQFCVICQSSEESRDNLLVPCDGGCSRAYHQHCCRTLVNSGDDWYCSSDCIENKQKHKVVVDLPRKDMPLMKLRQKSV</sequence>
<gene>
    <name evidence="6" type="ORF">G6F64_007931</name>
</gene>
<dbReference type="InterPro" id="IPR011011">
    <property type="entry name" value="Znf_FYVE_PHD"/>
</dbReference>
<evidence type="ECO:0000256" key="2">
    <source>
        <dbReference type="ARBA" id="ARBA00022771"/>
    </source>
</evidence>
<dbReference type="OrthoDB" id="5863171at2759"/>
<keyword evidence="1" id="KW-0479">Metal-binding</keyword>
<name>A0A9P7BR11_RHIOR</name>
<evidence type="ECO:0000256" key="4">
    <source>
        <dbReference type="PROSITE-ProRule" id="PRU00146"/>
    </source>
</evidence>
<reference evidence="6" key="1">
    <citation type="journal article" date="2020" name="Microb. Genom.">
        <title>Genetic diversity of clinical and environmental Mucorales isolates obtained from an investigation of mucormycosis cases among solid organ transplant recipients.</title>
        <authorList>
            <person name="Nguyen M.H."/>
            <person name="Kaul D."/>
            <person name="Muto C."/>
            <person name="Cheng S.J."/>
            <person name="Richter R.A."/>
            <person name="Bruno V.M."/>
            <person name="Liu G."/>
            <person name="Beyhan S."/>
            <person name="Sundermann A.J."/>
            <person name="Mounaud S."/>
            <person name="Pasculle A.W."/>
            <person name="Nierman W.C."/>
            <person name="Driscoll E."/>
            <person name="Cumbie R."/>
            <person name="Clancy C.J."/>
            <person name="Dupont C.L."/>
        </authorList>
    </citation>
    <scope>NUCLEOTIDE SEQUENCE</scope>
    <source>
        <strain evidence="6">GL11</strain>
    </source>
</reference>
<protein>
    <recommendedName>
        <fullName evidence="5">PHD-type domain-containing protein</fullName>
    </recommendedName>
</protein>
<dbReference type="PROSITE" id="PS50016">
    <property type="entry name" value="ZF_PHD_2"/>
    <property type="match status" value="1"/>
</dbReference>
<keyword evidence="7" id="KW-1185">Reference proteome</keyword>
<organism evidence="6 7">
    <name type="scientific">Rhizopus oryzae</name>
    <name type="common">Mucormycosis agent</name>
    <name type="synonym">Rhizopus arrhizus var. delemar</name>
    <dbReference type="NCBI Taxonomy" id="64495"/>
    <lineage>
        <taxon>Eukaryota</taxon>
        <taxon>Fungi</taxon>
        <taxon>Fungi incertae sedis</taxon>
        <taxon>Mucoromycota</taxon>
        <taxon>Mucoromycotina</taxon>
        <taxon>Mucoromycetes</taxon>
        <taxon>Mucorales</taxon>
        <taxon>Mucorineae</taxon>
        <taxon>Rhizopodaceae</taxon>
        <taxon>Rhizopus</taxon>
    </lineage>
</organism>
<dbReference type="InterPro" id="IPR013083">
    <property type="entry name" value="Znf_RING/FYVE/PHD"/>
</dbReference>
<dbReference type="GO" id="GO:0008270">
    <property type="term" value="F:zinc ion binding"/>
    <property type="evidence" value="ECO:0007669"/>
    <property type="project" value="UniProtKB-KW"/>
</dbReference>
<dbReference type="Proteomes" id="UP000716291">
    <property type="component" value="Unassembled WGS sequence"/>
</dbReference>
<dbReference type="InterPro" id="IPR019787">
    <property type="entry name" value="Znf_PHD-finger"/>
</dbReference>
<feature type="domain" description="PHD-type" evidence="5">
    <location>
        <begin position="220"/>
        <end position="271"/>
    </location>
</feature>
<evidence type="ECO:0000256" key="1">
    <source>
        <dbReference type="ARBA" id="ARBA00022723"/>
    </source>
</evidence>
<keyword evidence="3" id="KW-0862">Zinc</keyword>
<dbReference type="AlphaFoldDB" id="A0A9P7BR11"/>
<dbReference type="Gene3D" id="3.30.40.10">
    <property type="entry name" value="Zinc/RING finger domain, C3HC4 (zinc finger)"/>
    <property type="match status" value="1"/>
</dbReference>
<accession>A0A9P7BR11</accession>
<keyword evidence="2 4" id="KW-0863">Zinc-finger</keyword>
<dbReference type="EMBL" id="JAANQT010001231">
    <property type="protein sequence ID" value="KAG1305998.1"/>
    <property type="molecule type" value="Genomic_DNA"/>
</dbReference>
<evidence type="ECO:0000259" key="5">
    <source>
        <dbReference type="PROSITE" id="PS50016"/>
    </source>
</evidence>
<dbReference type="SUPFAM" id="SSF57903">
    <property type="entry name" value="FYVE/PHD zinc finger"/>
    <property type="match status" value="1"/>
</dbReference>